<accession>A0A136A609</accession>
<protein>
    <submittedName>
        <fullName evidence="1">N-formylglutamate amidohydrolase</fullName>
    </submittedName>
</protein>
<gene>
    <name evidence="1" type="ORF">AX660_04310</name>
</gene>
<organism evidence="1 2">
    <name type="scientific">Paraglaciecola hydrolytica</name>
    <dbReference type="NCBI Taxonomy" id="1799789"/>
    <lineage>
        <taxon>Bacteria</taxon>
        <taxon>Pseudomonadati</taxon>
        <taxon>Pseudomonadota</taxon>
        <taxon>Gammaproteobacteria</taxon>
        <taxon>Alteromonadales</taxon>
        <taxon>Alteromonadaceae</taxon>
        <taxon>Paraglaciecola</taxon>
    </lineage>
</organism>
<evidence type="ECO:0000313" key="1">
    <source>
        <dbReference type="EMBL" id="KXI30662.1"/>
    </source>
</evidence>
<dbReference type="Gene3D" id="3.40.630.40">
    <property type="entry name" value="Zn-dependent exopeptidases"/>
    <property type="match status" value="1"/>
</dbReference>
<dbReference type="EMBL" id="LSNE01000002">
    <property type="protein sequence ID" value="KXI30662.1"/>
    <property type="molecule type" value="Genomic_DNA"/>
</dbReference>
<dbReference type="Pfam" id="PF05013">
    <property type="entry name" value="FGase"/>
    <property type="match status" value="1"/>
</dbReference>
<dbReference type="OrthoDB" id="8716700at2"/>
<keyword evidence="2" id="KW-1185">Reference proteome</keyword>
<keyword evidence="1" id="KW-0378">Hydrolase</keyword>
<dbReference type="SUPFAM" id="SSF53187">
    <property type="entry name" value="Zn-dependent exopeptidases"/>
    <property type="match status" value="1"/>
</dbReference>
<dbReference type="STRING" id="1799789.AX660_04310"/>
<reference evidence="2" key="1">
    <citation type="submission" date="2016-02" db="EMBL/GenBank/DDBJ databases">
        <authorList>
            <person name="Schultz-Johansen M."/>
            <person name="Glaring M.A."/>
            <person name="Bech P.K."/>
            <person name="Stougaard P."/>
        </authorList>
    </citation>
    <scope>NUCLEOTIDE SEQUENCE [LARGE SCALE GENOMIC DNA]</scope>
    <source>
        <strain evidence="2">S66</strain>
    </source>
</reference>
<dbReference type="AlphaFoldDB" id="A0A136A609"/>
<dbReference type="InterPro" id="IPR007709">
    <property type="entry name" value="N-FG_amidohydro"/>
</dbReference>
<dbReference type="RefSeq" id="WP_068371406.1">
    <property type="nucleotide sequence ID" value="NZ_LSNE01000002.1"/>
</dbReference>
<evidence type="ECO:0000313" key="2">
    <source>
        <dbReference type="Proteomes" id="UP000070299"/>
    </source>
</evidence>
<sequence>MILPYTLISPCDEQALPLVFDSPHSGDVFPADFVSKVSKQQLKTGWDAFVGELWRGVVDNNAYLLLATISRMYIDLNRAPYDIDPALLDQTWDFCQPTKYSDRGMGLIRRMALPGVPIYDQTLSQVQIQARLDHYYHPYHNVLQQKLDSLHQTHGGVWHIDCHSMKSRGNGMNIDSGLLRPDIILGDNDGCSASAEFVKVVEDAFIERGYYVVRNKPYKGGYLVTHYADVANNRHSLQIEVNRSLYMNEESFRPNPNYEKFQTDLNRVSAKIADYVASQI</sequence>
<dbReference type="Proteomes" id="UP000070299">
    <property type="component" value="Unassembled WGS sequence"/>
</dbReference>
<comment type="caution">
    <text evidence="1">The sequence shown here is derived from an EMBL/GenBank/DDBJ whole genome shotgun (WGS) entry which is preliminary data.</text>
</comment>
<proteinExistence type="predicted"/>
<dbReference type="GO" id="GO:0016787">
    <property type="term" value="F:hydrolase activity"/>
    <property type="evidence" value="ECO:0007669"/>
    <property type="project" value="UniProtKB-KW"/>
</dbReference>
<name>A0A136A609_9ALTE</name>